<evidence type="ECO:0000256" key="3">
    <source>
        <dbReference type="ARBA" id="ARBA00022670"/>
    </source>
</evidence>
<keyword evidence="4" id="KW-0833">Ubl conjugation pathway</keyword>
<dbReference type="InterPro" id="IPR044635">
    <property type="entry name" value="UBP14-like"/>
</dbReference>
<dbReference type="GO" id="GO:0004843">
    <property type="term" value="F:cysteine-type deubiquitinase activity"/>
    <property type="evidence" value="ECO:0007669"/>
    <property type="project" value="UniProtKB-EC"/>
</dbReference>
<feature type="compositionally biased region" description="Polar residues" evidence="7">
    <location>
        <begin position="1310"/>
        <end position="1324"/>
    </location>
</feature>
<evidence type="ECO:0000313" key="9">
    <source>
        <dbReference type="EMBL" id="KAJ4136218.1"/>
    </source>
</evidence>
<feature type="region of interest" description="Disordered" evidence="7">
    <location>
        <begin position="1364"/>
        <end position="1400"/>
    </location>
</feature>
<evidence type="ECO:0000313" key="10">
    <source>
        <dbReference type="Proteomes" id="UP001152024"/>
    </source>
</evidence>
<dbReference type="CDD" id="cd02666">
    <property type="entry name" value="Peptidase_C19J"/>
    <property type="match status" value="1"/>
</dbReference>
<dbReference type="EMBL" id="JAOQBH010000005">
    <property type="protein sequence ID" value="KAJ4136218.1"/>
    <property type="molecule type" value="Genomic_DNA"/>
</dbReference>
<reference evidence="9" key="1">
    <citation type="submission" date="2022-09" db="EMBL/GenBank/DDBJ databases">
        <title>Fusarium specimens isolated from Avocado Roots.</title>
        <authorList>
            <person name="Stajich J."/>
            <person name="Roper C."/>
            <person name="Heimlech-Rivalta G."/>
        </authorList>
    </citation>
    <scope>NUCLEOTIDE SEQUENCE</scope>
    <source>
        <strain evidence="9">CF00095</strain>
    </source>
</reference>
<dbReference type="InterPro" id="IPR018200">
    <property type="entry name" value="USP_CS"/>
</dbReference>
<feature type="compositionally biased region" description="Polar residues" evidence="7">
    <location>
        <begin position="747"/>
        <end position="756"/>
    </location>
</feature>
<keyword evidence="6" id="KW-0788">Thiol protease</keyword>
<dbReference type="InterPro" id="IPR038765">
    <property type="entry name" value="Papain-like_cys_pep_sf"/>
</dbReference>
<dbReference type="SUPFAM" id="SSF54001">
    <property type="entry name" value="Cysteine proteinases"/>
    <property type="match status" value="1"/>
</dbReference>
<dbReference type="Pfam" id="PF00443">
    <property type="entry name" value="UCH"/>
    <property type="match status" value="1"/>
</dbReference>
<dbReference type="PROSITE" id="PS00972">
    <property type="entry name" value="USP_1"/>
    <property type="match status" value="1"/>
</dbReference>
<dbReference type="GO" id="GO:0006508">
    <property type="term" value="P:proteolysis"/>
    <property type="evidence" value="ECO:0007669"/>
    <property type="project" value="UniProtKB-KW"/>
</dbReference>
<feature type="region of interest" description="Disordered" evidence="7">
    <location>
        <begin position="1416"/>
        <end position="1460"/>
    </location>
</feature>
<dbReference type="InterPro" id="IPR025305">
    <property type="entry name" value="UCH_repeat_domain"/>
</dbReference>
<evidence type="ECO:0000256" key="6">
    <source>
        <dbReference type="ARBA" id="ARBA00022807"/>
    </source>
</evidence>
<protein>
    <recommendedName>
        <fullName evidence="2">ubiquitinyl hydrolase 1</fullName>
        <ecNumber evidence="2">3.4.19.12</ecNumber>
    </recommendedName>
</protein>
<keyword evidence="5 9" id="KW-0378">Hydrolase</keyword>
<evidence type="ECO:0000256" key="7">
    <source>
        <dbReference type="SAM" id="MobiDB-lite"/>
    </source>
</evidence>
<keyword evidence="10" id="KW-1185">Reference proteome</keyword>
<comment type="caution">
    <text evidence="9">The sequence shown here is derived from an EMBL/GenBank/DDBJ whole genome shotgun (WGS) entry which is preliminary data.</text>
</comment>
<feature type="compositionally biased region" description="Basic and acidic residues" evidence="7">
    <location>
        <begin position="1364"/>
        <end position="1375"/>
    </location>
</feature>
<dbReference type="EC" id="3.4.19.12" evidence="2"/>
<evidence type="ECO:0000256" key="5">
    <source>
        <dbReference type="ARBA" id="ARBA00022801"/>
    </source>
</evidence>
<feature type="compositionally biased region" description="Basic and acidic residues" evidence="7">
    <location>
        <begin position="760"/>
        <end position="769"/>
    </location>
</feature>
<dbReference type="Gene3D" id="3.90.70.10">
    <property type="entry name" value="Cysteine proteinases"/>
    <property type="match status" value="2"/>
</dbReference>
<dbReference type="InterPro" id="IPR028889">
    <property type="entry name" value="USP"/>
</dbReference>
<feature type="compositionally biased region" description="Basic and acidic residues" evidence="7">
    <location>
        <begin position="1421"/>
        <end position="1460"/>
    </location>
</feature>
<evidence type="ECO:0000256" key="4">
    <source>
        <dbReference type="ARBA" id="ARBA00022786"/>
    </source>
</evidence>
<feature type="region of interest" description="Disordered" evidence="7">
    <location>
        <begin position="1"/>
        <end position="23"/>
    </location>
</feature>
<dbReference type="Pfam" id="PF13446">
    <property type="entry name" value="RPT"/>
    <property type="match status" value="1"/>
</dbReference>
<feature type="compositionally biased region" description="Polar residues" evidence="7">
    <location>
        <begin position="700"/>
        <end position="710"/>
    </location>
</feature>
<feature type="domain" description="USP" evidence="8">
    <location>
        <begin position="594"/>
        <end position="1199"/>
    </location>
</feature>
<feature type="region of interest" description="Disordered" evidence="7">
    <location>
        <begin position="1301"/>
        <end position="1334"/>
    </location>
</feature>
<name>A0ABQ8RIR1_FUSEQ</name>
<evidence type="ECO:0000256" key="2">
    <source>
        <dbReference type="ARBA" id="ARBA00012759"/>
    </source>
</evidence>
<dbReference type="PANTHER" id="PTHR43982:SF6">
    <property type="entry name" value="UBIQUITIN CARBOXYL-TERMINAL HYDROLASE 2-RELATED"/>
    <property type="match status" value="1"/>
</dbReference>
<feature type="compositionally biased region" description="Pro residues" evidence="7">
    <location>
        <begin position="711"/>
        <end position="724"/>
    </location>
</feature>
<accession>A0ABQ8RIR1</accession>
<feature type="region of interest" description="Disordered" evidence="7">
    <location>
        <begin position="700"/>
        <end position="778"/>
    </location>
</feature>
<feature type="region of interest" description="Disordered" evidence="7">
    <location>
        <begin position="1023"/>
        <end position="1050"/>
    </location>
</feature>
<keyword evidence="3 9" id="KW-0645">Protease</keyword>
<proteinExistence type="predicted"/>
<organism evidence="9 10">
    <name type="scientific">Fusarium equiseti</name>
    <name type="common">Fusarium scirpi</name>
    <dbReference type="NCBI Taxonomy" id="61235"/>
    <lineage>
        <taxon>Eukaryota</taxon>
        <taxon>Fungi</taxon>
        <taxon>Dikarya</taxon>
        <taxon>Ascomycota</taxon>
        <taxon>Pezizomycotina</taxon>
        <taxon>Sordariomycetes</taxon>
        <taxon>Hypocreomycetidae</taxon>
        <taxon>Hypocreales</taxon>
        <taxon>Nectriaceae</taxon>
        <taxon>Fusarium</taxon>
        <taxon>Fusarium incarnatum-equiseti species complex</taxon>
    </lineage>
</organism>
<sequence length="1460" mass="164020">MADHDPYATLPGTGHPGDVPHNWTDQKTKIHNLGWGGCNPSRWIYELLNNNFTTCDLFTRAQQASLDVPYPWQDHTHRLILNGNQSFVSLGARMLSSVCIDCHFHFVFNLLWDEEHASVLCNPNQKQWPPRDGRFPWHHLAWAGSDSEENTTKRRSKYYPLLTRETFACSAGPCTFSVNLEISMPRMPLWWINLLLDSDTIREELRIAKENDPERYATATDDWAMQAPINLNTYLKNLIEATSQESARSISKRNKRFAVLFGPRCFSIFRELEFDETIDIREDDGVDEGAFTPKVPYPPDAPNGATKIGTYRGYIEDVRAEVQCLIHKRGEAAELCTPSLHAYLGCSEVPNVSSNVFVNLDRYKLMGVLPNQDRGIVDNAYRRQWDLLPKKRKELIEALGQIANDLNDEDFTHYAGTQLSVFFDQVPTQTDNGDAELTNQALLFFGLQPPNNYNADSIVLAYRRKVVHDPSDAATARSMLMLISNATNDEAYRRSLEKEHLGGFSLTTAKEILGLSDASFDSHTLDNIKQKIQNAKDKDAKTTYLDAMEKIAEHTHSADLRGIVAQLRQQNDIIGSDLFNTSSSDQPADYDLPVGLENIGNTCYLNSLLQYLFTVKPVRDIAVRYDDFKLDLTDETIEHRRIGGNKMRMKREEAVVAQAFAKELSELFTKLETSDMRATRPSQRLANAVLLDTDTLVKSANTSTDSATGNQPPPLPTRPPPGPPANESDDVEMATTNVADDRDPIDTASTVSSQTLIGDDSDRSYDKVETSPATNDGQVIDTVMEIEQDDDVVEISRPGHQADEVVGTPEKRNIDESKEDRSTDTEMIDAKEPSTIDQKVLTALEHQDRSSGTDQQDVEEVMGNIISRLQAAIQPSYVNDVTGIQMESIMETFFVTTINYTKKADEDTYQKEISFDRFITAFPSPQGGTCSLYDALGRNFDRQAIEGSEQSRYTAIETLPPVLHVLIQRSQSVNGKNDNPVEIPETLYLDRFMDTPHDSTTFKDREKSWAAANRISEINASIAAAESTGPTGPFLESLSQEENADDSNVPKTEDIAMVDNGEDAEETWEFDGPVDDDFLVVNRPSKRAVSATELSDMPENINEIESAVREQMKTELKETTDHLETYYAQLKSNPYRLHAVICHRGSLRSGHYWVWIYDFEQNVWRKYNDSNVEVKHSTDEVLKTLSSSGEPYFLCYVRDEDKEEYVDVPRRRRPRSGSRKRLKEELCDDSSDDLASIDDEEIKECINTKFDDTSKDAVDNFFGYGFGFNRAAARTAARTAARAAANDLGFFGMCATDTPLEPLEDPEAYDTNSDASEGTNPNTPRDTDSDASGETVVTEIVAVPVSPTKRVKVFRRVVPGLKREGRIQPSQDKKLKGSYRPPENRNSGGISAGSGKEKPAKLRGMVDYIREALQKKASQNAKDEDMKMEDGEVDEIKMDNIKTEDIKTEDIKTEDGEVEN</sequence>
<dbReference type="InterPro" id="IPR001394">
    <property type="entry name" value="Peptidase_C19_UCH"/>
</dbReference>
<gene>
    <name evidence="9" type="primary">UBP2</name>
    <name evidence="9" type="ORF">NW768_003826</name>
</gene>
<dbReference type="PROSITE" id="PS50235">
    <property type="entry name" value="USP_3"/>
    <property type="match status" value="1"/>
</dbReference>
<evidence type="ECO:0000256" key="1">
    <source>
        <dbReference type="ARBA" id="ARBA00000707"/>
    </source>
</evidence>
<dbReference type="PANTHER" id="PTHR43982">
    <property type="entry name" value="UBIQUITIN CARBOXYL-TERMINAL HYDROLASE"/>
    <property type="match status" value="1"/>
</dbReference>
<dbReference type="Proteomes" id="UP001152024">
    <property type="component" value="Unassembled WGS sequence"/>
</dbReference>
<comment type="catalytic activity">
    <reaction evidence="1">
        <text>Thiol-dependent hydrolysis of ester, thioester, amide, peptide and isopeptide bonds formed by the C-terminal Gly of ubiquitin (a 76-residue protein attached to proteins as an intracellular targeting signal).</text>
        <dbReference type="EC" id="3.4.19.12"/>
    </reaction>
</comment>
<evidence type="ECO:0000259" key="8">
    <source>
        <dbReference type="PROSITE" id="PS50235"/>
    </source>
</evidence>
<dbReference type="PROSITE" id="PS00973">
    <property type="entry name" value="USP_2"/>
    <property type="match status" value="1"/>
</dbReference>